<evidence type="ECO:0000256" key="6">
    <source>
        <dbReference type="PROSITE-ProRule" id="PRU01016"/>
    </source>
</evidence>
<evidence type="ECO:0000256" key="7">
    <source>
        <dbReference type="RuleBase" id="RU000416"/>
    </source>
</evidence>
<reference evidence="9 10" key="1">
    <citation type="submission" date="2019-06" db="EMBL/GenBank/DDBJ databases">
        <title>Taxogenomics and systematics of the genus Pantoea.</title>
        <authorList>
            <person name="Tambong J.T."/>
        </authorList>
    </citation>
    <scope>NUCLEOTIDE SEQUENCE [LARGE SCALE GENOMIC DNA]</scope>
    <source>
        <strain evidence="9 10">LMG 24200</strain>
    </source>
</reference>
<dbReference type="OrthoDB" id="5288620at2"/>
<evidence type="ECO:0000256" key="4">
    <source>
        <dbReference type="ARBA" id="ARBA00022747"/>
    </source>
</evidence>
<dbReference type="PRINTS" id="PR00105">
    <property type="entry name" value="C5METTRFRASE"/>
</dbReference>
<dbReference type="NCBIfam" id="TIGR00675">
    <property type="entry name" value="dcm"/>
    <property type="match status" value="1"/>
</dbReference>
<evidence type="ECO:0000313" key="9">
    <source>
        <dbReference type="EMBL" id="TPV47446.1"/>
    </source>
</evidence>
<dbReference type="SUPFAM" id="SSF53335">
    <property type="entry name" value="S-adenosyl-L-methionine-dependent methyltransferases"/>
    <property type="match status" value="1"/>
</dbReference>
<dbReference type="Gene3D" id="3.90.120.10">
    <property type="entry name" value="DNA Methylase, subunit A, domain 2"/>
    <property type="match status" value="1"/>
</dbReference>
<dbReference type="PROSITE" id="PS51679">
    <property type="entry name" value="SAM_MT_C5"/>
    <property type="match status" value="1"/>
</dbReference>
<keyword evidence="3 6" id="KW-0949">S-adenosyl-L-methionine</keyword>
<evidence type="ECO:0000313" key="10">
    <source>
        <dbReference type="Proteomes" id="UP000317747"/>
    </source>
</evidence>
<evidence type="ECO:0000256" key="3">
    <source>
        <dbReference type="ARBA" id="ARBA00022691"/>
    </source>
</evidence>
<dbReference type="InterPro" id="IPR001525">
    <property type="entry name" value="C5_MeTfrase"/>
</dbReference>
<dbReference type="GO" id="GO:0044027">
    <property type="term" value="P:negative regulation of gene expression via chromosomal CpG island methylation"/>
    <property type="evidence" value="ECO:0007669"/>
    <property type="project" value="TreeGrafter"/>
</dbReference>
<keyword evidence="2 6" id="KW-0808">Transferase</keyword>
<protein>
    <recommendedName>
        <fullName evidence="8">Cytosine-specific methyltransferase</fullName>
        <ecNumber evidence="8">2.1.1.37</ecNumber>
    </recommendedName>
</protein>
<evidence type="ECO:0000256" key="2">
    <source>
        <dbReference type="ARBA" id="ARBA00022679"/>
    </source>
</evidence>
<proteinExistence type="inferred from homology"/>
<dbReference type="Gene3D" id="3.40.50.150">
    <property type="entry name" value="Vaccinia Virus protein VP39"/>
    <property type="match status" value="1"/>
</dbReference>
<keyword evidence="4" id="KW-0680">Restriction system</keyword>
<dbReference type="AlphaFoldDB" id="A0A506QPI4"/>
<dbReference type="GO" id="GO:0003677">
    <property type="term" value="F:DNA binding"/>
    <property type="evidence" value="ECO:0007669"/>
    <property type="project" value="TreeGrafter"/>
</dbReference>
<dbReference type="InterPro" id="IPR029063">
    <property type="entry name" value="SAM-dependent_MTases_sf"/>
</dbReference>
<evidence type="ECO:0000256" key="8">
    <source>
        <dbReference type="RuleBase" id="RU000417"/>
    </source>
</evidence>
<dbReference type="PANTHER" id="PTHR10629:SF52">
    <property type="entry name" value="DNA (CYTOSINE-5)-METHYLTRANSFERASE 1"/>
    <property type="match status" value="1"/>
</dbReference>
<dbReference type="InterPro" id="IPR050390">
    <property type="entry name" value="C5-Methyltransferase"/>
</dbReference>
<keyword evidence="1 6" id="KW-0489">Methyltransferase</keyword>
<gene>
    <name evidence="9" type="ORF">FJW01_04120</name>
</gene>
<comment type="caution">
    <text evidence="9">The sequence shown here is derived from an EMBL/GenBank/DDBJ whole genome shotgun (WGS) entry which is preliminary data.</text>
</comment>
<dbReference type="GO" id="GO:0032259">
    <property type="term" value="P:methylation"/>
    <property type="evidence" value="ECO:0007669"/>
    <property type="project" value="UniProtKB-KW"/>
</dbReference>
<accession>A0A506QPI4</accession>
<dbReference type="PROSITE" id="PS00094">
    <property type="entry name" value="C5_MTASE_1"/>
    <property type="match status" value="1"/>
</dbReference>
<evidence type="ECO:0000256" key="5">
    <source>
        <dbReference type="ARBA" id="ARBA00047422"/>
    </source>
</evidence>
<evidence type="ECO:0000256" key="1">
    <source>
        <dbReference type="ARBA" id="ARBA00022603"/>
    </source>
</evidence>
<keyword evidence="10" id="KW-1185">Reference proteome</keyword>
<comment type="catalytic activity">
    <reaction evidence="5 8">
        <text>a 2'-deoxycytidine in DNA + S-adenosyl-L-methionine = a 5-methyl-2'-deoxycytidine in DNA + S-adenosyl-L-homocysteine + H(+)</text>
        <dbReference type="Rhea" id="RHEA:13681"/>
        <dbReference type="Rhea" id="RHEA-COMP:11369"/>
        <dbReference type="Rhea" id="RHEA-COMP:11370"/>
        <dbReference type="ChEBI" id="CHEBI:15378"/>
        <dbReference type="ChEBI" id="CHEBI:57856"/>
        <dbReference type="ChEBI" id="CHEBI:59789"/>
        <dbReference type="ChEBI" id="CHEBI:85452"/>
        <dbReference type="ChEBI" id="CHEBI:85454"/>
        <dbReference type="EC" id="2.1.1.37"/>
    </reaction>
</comment>
<dbReference type="InterPro" id="IPR018117">
    <property type="entry name" value="C5_DNA_meth_AS"/>
</dbReference>
<dbReference type="PANTHER" id="PTHR10629">
    <property type="entry name" value="CYTOSINE-SPECIFIC METHYLTRANSFERASE"/>
    <property type="match status" value="1"/>
</dbReference>
<comment type="similarity">
    <text evidence="6 7">Belongs to the class I-like SAM-binding methyltransferase superfamily. C5-methyltransferase family.</text>
</comment>
<dbReference type="GO" id="GO:0003886">
    <property type="term" value="F:DNA (cytosine-5-)-methyltransferase activity"/>
    <property type="evidence" value="ECO:0007669"/>
    <property type="project" value="UniProtKB-EC"/>
</dbReference>
<dbReference type="EMBL" id="VHJA01000034">
    <property type="protein sequence ID" value="TPV47446.1"/>
    <property type="molecule type" value="Genomic_DNA"/>
</dbReference>
<dbReference type="EC" id="2.1.1.37" evidence="8"/>
<dbReference type="Pfam" id="PF00145">
    <property type="entry name" value="DNA_methylase"/>
    <property type="match status" value="1"/>
</dbReference>
<name>A0A506QPI4_9GAMM</name>
<feature type="active site" evidence="6">
    <location>
        <position position="76"/>
    </location>
</feature>
<sequence length="373" mass="41521">MKNKRLTVASLFCGIGGLDLGFEWAGYEIIWANDIAKAAIDSYPHNFNRVALLGDINELSINTIPDTDIIIGGPPCQSFSLVGQRRPDDQRGQLVYRYVEIIRAKKPRAFVMENVPGMAASNINGKRLPDILVEEFMSLGYTVSVMKLDASNYLVPQKRRRIFLVGVLDANFVMPTPSEFAKKCYGIDISNYDNGAAAAIGDLGDPVPKGELANYQDGIPSEFSKIMRNSGLQQVSLHENPRMSDTDMRLLSFIPPGGNYQNVPDEYATGRILNFKKSGGRTTTYARLHPEKPSYTVNTYFRRPNVGSNFHYEHNRLITAREAMRFQSIPDHFVAVYSSQDARNALIGNAVPPLLAHAVAWGLKNTLEDMPSR</sequence>
<organism evidence="9 10">
    <name type="scientific">Pantoea deleyi</name>
    <dbReference type="NCBI Taxonomy" id="470932"/>
    <lineage>
        <taxon>Bacteria</taxon>
        <taxon>Pseudomonadati</taxon>
        <taxon>Pseudomonadota</taxon>
        <taxon>Gammaproteobacteria</taxon>
        <taxon>Enterobacterales</taxon>
        <taxon>Erwiniaceae</taxon>
        <taxon>Pantoea</taxon>
    </lineage>
</organism>
<dbReference type="GO" id="GO:0009307">
    <property type="term" value="P:DNA restriction-modification system"/>
    <property type="evidence" value="ECO:0007669"/>
    <property type="project" value="UniProtKB-KW"/>
</dbReference>
<dbReference type="RefSeq" id="WP_128084814.1">
    <property type="nucleotide sequence ID" value="NZ_CP071405.1"/>
</dbReference>
<dbReference type="Proteomes" id="UP000317747">
    <property type="component" value="Unassembled WGS sequence"/>
</dbReference>